<protein>
    <submittedName>
        <fullName evidence="3">NADP-dependent aldehyde dehydrogenase</fullName>
    </submittedName>
</protein>
<keyword evidence="1" id="KW-0560">Oxidoreductase</keyword>
<feature type="non-terminal residue" evidence="3">
    <location>
        <position position="51"/>
    </location>
</feature>
<sequence>MTVKGEMTIGQQAVSGNSKPINAINPATGETLEPTYAGGSKAEVDKACELA</sequence>
<dbReference type="EMBL" id="FNNI01000007">
    <property type="protein sequence ID" value="SDX85999.1"/>
    <property type="molecule type" value="Genomic_DNA"/>
</dbReference>
<gene>
    <name evidence="3" type="ORF">SAMN05443545_107354</name>
</gene>
<organism evidence="3 4">
    <name type="scientific">Aidingimonas halophila</name>
    <dbReference type="NCBI Taxonomy" id="574349"/>
    <lineage>
        <taxon>Bacteria</taxon>
        <taxon>Pseudomonadati</taxon>
        <taxon>Pseudomonadota</taxon>
        <taxon>Gammaproteobacteria</taxon>
        <taxon>Oceanospirillales</taxon>
        <taxon>Halomonadaceae</taxon>
        <taxon>Aidingimonas</taxon>
    </lineage>
</organism>
<evidence type="ECO:0000256" key="1">
    <source>
        <dbReference type="ARBA" id="ARBA00023002"/>
    </source>
</evidence>
<keyword evidence="4" id="KW-1185">Reference proteome</keyword>
<dbReference type="OrthoDB" id="9770537at2"/>
<evidence type="ECO:0000313" key="3">
    <source>
        <dbReference type="EMBL" id="SDX85999.1"/>
    </source>
</evidence>
<feature type="compositionally biased region" description="Polar residues" evidence="2">
    <location>
        <begin position="9"/>
        <end position="20"/>
    </location>
</feature>
<dbReference type="SUPFAM" id="SSF53720">
    <property type="entry name" value="ALDH-like"/>
    <property type="match status" value="1"/>
</dbReference>
<evidence type="ECO:0000313" key="4">
    <source>
        <dbReference type="Proteomes" id="UP000198500"/>
    </source>
</evidence>
<dbReference type="AlphaFoldDB" id="A0A1H3F764"/>
<dbReference type="STRING" id="574349.SAMN05443545_107354"/>
<dbReference type="Gene3D" id="3.40.605.10">
    <property type="entry name" value="Aldehyde Dehydrogenase, Chain A, domain 1"/>
    <property type="match status" value="1"/>
</dbReference>
<evidence type="ECO:0000256" key="2">
    <source>
        <dbReference type="SAM" id="MobiDB-lite"/>
    </source>
</evidence>
<dbReference type="Proteomes" id="UP000198500">
    <property type="component" value="Unassembled WGS sequence"/>
</dbReference>
<dbReference type="InterPro" id="IPR016162">
    <property type="entry name" value="Ald_DH_N"/>
</dbReference>
<feature type="region of interest" description="Disordered" evidence="2">
    <location>
        <begin position="1"/>
        <end position="40"/>
    </location>
</feature>
<accession>A0A1H3F764</accession>
<reference evidence="3 4" key="1">
    <citation type="submission" date="2016-10" db="EMBL/GenBank/DDBJ databases">
        <authorList>
            <person name="de Groot N.N."/>
        </authorList>
    </citation>
    <scope>NUCLEOTIDE SEQUENCE [LARGE SCALE GENOMIC DNA]</scope>
    <source>
        <strain evidence="3 4">DSM 19219</strain>
    </source>
</reference>
<dbReference type="InterPro" id="IPR016161">
    <property type="entry name" value="Ald_DH/histidinol_DH"/>
</dbReference>
<name>A0A1H3F764_9GAMM</name>
<proteinExistence type="predicted"/>
<dbReference type="GO" id="GO:0016491">
    <property type="term" value="F:oxidoreductase activity"/>
    <property type="evidence" value="ECO:0007669"/>
    <property type="project" value="UniProtKB-KW"/>
</dbReference>